<keyword evidence="9" id="KW-1185">Reference proteome</keyword>
<accession>A0A0D6EIJ3</accession>
<feature type="compositionally biased region" description="Low complexity" evidence="6">
    <location>
        <begin position="56"/>
        <end position="74"/>
    </location>
</feature>
<evidence type="ECO:0000256" key="5">
    <source>
        <dbReference type="SAM" id="Coils"/>
    </source>
</evidence>
<keyword evidence="2" id="KW-0812">Transmembrane</keyword>
<evidence type="ECO:0000256" key="3">
    <source>
        <dbReference type="ARBA" id="ARBA00022989"/>
    </source>
</evidence>
<dbReference type="PANTHER" id="PTHR12953">
    <property type="entry name" value="MEMBRANE PROTEIN CH1 RELATED"/>
    <property type="match status" value="1"/>
</dbReference>
<dbReference type="GO" id="GO:0016020">
    <property type="term" value="C:membrane"/>
    <property type="evidence" value="ECO:0007669"/>
    <property type="project" value="InterPro"/>
</dbReference>
<feature type="compositionally biased region" description="Polar residues" evidence="6">
    <location>
        <begin position="75"/>
        <end position="87"/>
    </location>
</feature>
<evidence type="ECO:0000256" key="1">
    <source>
        <dbReference type="ARBA" id="ARBA00004308"/>
    </source>
</evidence>
<evidence type="ECO:0000313" key="9">
    <source>
        <dbReference type="Proteomes" id="UP000243876"/>
    </source>
</evidence>
<sequence>MAQTSSLSVVVAEETLSAIVSPTSTATTFSSPTASETSSPADQPSGNLSSESAFESTPSPTSSLSPPSPDSTGSFSSDRQPFPSASITEDIPLSDIPTVPEFLSFNEWRERYVVLPDPSLARRAKKAAQRVRQDVAGAAAAGAGGAAYDGDGADLGSLFARSEEAGNGQGVAAGEGAGSSAAPLEAGTGVVQHKLPESDDAVPRSNTEAPSASTLSPVQPLPNVGTGDPTDPLLHLKDRSNYAAFECAAMVHRSSRQSKGASSILVEKKDRYMLTPCAAEPKFVEVELCDEIQIDTIVLANFEFFSSMFKHFKASCSVNYPGAPEDWHDLGTFRARNVRGIQLFYNFFDSLRTLQVFRPNRIPHFCRYIRVNFLSHFGSEYYCPVSLLRVYGYTQLDAYRESERKAKAIEEALAAAELIEEQEQEEQERERRVEVERVEQIKGWEGEKGENGTVPAGLTGEQALSAKVANASPLVEVEASAAPSPTPFSAPPSVASPSSPPAPSSSGSESDQSTATTSVTSSAIASSASSPSFDESTGTESPSPSSFPLSSLPQETALSPPSSASSHSSSSSAATPMPETTATPPALSSSASSSSTSLSDHDASAANVTQPLASSPSQQTTAASSSAPSPSASRSPAQSETSIVVTRPQSRNDSHASPAPAPPLGRPAVLPPPIQQPQPGESIYGTIMKRLTSLEHNQTLSMHFIEAQSSMLREAFGRIERRLSEVEGTRNRQEQGIRQALRDLEEQRVQFERERLALTAQVSMLTQEVRFDKRLGIVQLVGLLVIVIFVGFTRSIPTSPFLHLASAQAQRYVSAKREGKRKEKERERSDSSGAEVFLYEAVTHISLKPVSRKAASHRTNGGGPMSANRHTNGGSAKRYPSISKPGGPRRHYGPLPSSSSRVPALGKAPRPWTPPTRHSSAPPEEAFVASLSSALEGKEAAMRRRIGNSKRGVSPYDMFEFPPRSRFDKSSGLAIDTSPERERHHHASTSVSPLPPHSVHAAQHFPTATGLQPSTADEADTEPSDDNPPSIDPATPATELDIDVDHEPGYNTCSSADDEDASSIKPLTASKARVHRSSSGDLDGHPFPNRDGVWSSKH</sequence>
<reference evidence="9" key="1">
    <citation type="submission" date="2015-02" db="EMBL/GenBank/DDBJ databases">
        <authorList>
            <person name="Gon?alves P."/>
        </authorList>
    </citation>
    <scope>NUCLEOTIDE SEQUENCE [LARGE SCALE GENOMIC DNA]</scope>
</reference>
<feature type="domain" description="SUN" evidence="7">
    <location>
        <begin position="212"/>
        <end position="395"/>
    </location>
</feature>
<proteinExistence type="predicted"/>
<evidence type="ECO:0000259" key="7">
    <source>
        <dbReference type="PROSITE" id="PS51469"/>
    </source>
</evidence>
<feature type="region of interest" description="Disordered" evidence="6">
    <location>
        <begin position="849"/>
        <end position="927"/>
    </location>
</feature>
<feature type="compositionally biased region" description="Pro residues" evidence="6">
    <location>
        <begin position="659"/>
        <end position="676"/>
    </location>
</feature>
<evidence type="ECO:0000256" key="2">
    <source>
        <dbReference type="ARBA" id="ARBA00022692"/>
    </source>
</evidence>
<feature type="coiled-coil region" evidence="5">
    <location>
        <begin position="730"/>
        <end position="761"/>
    </location>
</feature>
<dbReference type="PROSITE" id="PS51469">
    <property type="entry name" value="SUN"/>
    <property type="match status" value="1"/>
</dbReference>
<evidence type="ECO:0000256" key="4">
    <source>
        <dbReference type="ARBA" id="ARBA00023136"/>
    </source>
</evidence>
<gene>
    <name evidence="8" type="primary">SPOSA6832_00921</name>
</gene>
<dbReference type="GO" id="GO:0005737">
    <property type="term" value="C:cytoplasm"/>
    <property type="evidence" value="ECO:0007669"/>
    <property type="project" value="TreeGrafter"/>
</dbReference>
<feature type="compositionally biased region" description="Polar residues" evidence="6">
    <location>
        <begin position="204"/>
        <end position="217"/>
    </location>
</feature>
<feature type="coiled-coil region" evidence="5">
    <location>
        <begin position="399"/>
        <end position="439"/>
    </location>
</feature>
<evidence type="ECO:0000313" key="8">
    <source>
        <dbReference type="EMBL" id="CEQ39405.1"/>
    </source>
</evidence>
<comment type="subcellular location">
    <subcellularLocation>
        <location evidence="1">Endomembrane system</location>
    </subcellularLocation>
</comment>
<feature type="compositionally biased region" description="Low complexity" evidence="6">
    <location>
        <begin position="504"/>
        <end position="598"/>
    </location>
</feature>
<dbReference type="Pfam" id="PF07738">
    <property type="entry name" value="Sad1_UNC"/>
    <property type="match status" value="1"/>
</dbReference>
<protein>
    <submittedName>
        <fullName evidence="8">SPOSA6832_00921-mRNA-1:cds</fullName>
    </submittedName>
</protein>
<dbReference type="PANTHER" id="PTHR12953:SF0">
    <property type="entry name" value="SUN DOMAIN-CONTAINING OSSIFICATION FACTOR"/>
    <property type="match status" value="1"/>
</dbReference>
<evidence type="ECO:0000256" key="6">
    <source>
        <dbReference type="SAM" id="MobiDB-lite"/>
    </source>
</evidence>
<feature type="region of interest" description="Disordered" evidence="6">
    <location>
        <begin position="945"/>
        <end position="1098"/>
    </location>
</feature>
<feature type="compositionally biased region" description="Low complexity" evidence="6">
    <location>
        <begin position="613"/>
        <end position="639"/>
    </location>
</feature>
<dbReference type="EMBL" id="CENE01000003">
    <property type="protein sequence ID" value="CEQ39405.1"/>
    <property type="molecule type" value="Genomic_DNA"/>
</dbReference>
<feature type="compositionally biased region" description="Polar residues" evidence="6">
    <location>
        <begin position="42"/>
        <end position="55"/>
    </location>
</feature>
<keyword evidence="3" id="KW-1133">Transmembrane helix</keyword>
<dbReference type="InterPro" id="IPR045120">
    <property type="entry name" value="Suco/Slp1-like"/>
</dbReference>
<keyword evidence="4" id="KW-0472">Membrane</keyword>
<feature type="compositionally biased region" description="Low complexity" evidence="6">
    <location>
        <begin position="21"/>
        <end position="41"/>
    </location>
</feature>
<feature type="compositionally biased region" description="Polar residues" evidence="6">
    <location>
        <begin position="640"/>
        <end position="651"/>
    </location>
</feature>
<dbReference type="GO" id="GO:0034975">
    <property type="term" value="P:protein folding in endoplasmic reticulum"/>
    <property type="evidence" value="ECO:0007669"/>
    <property type="project" value="TreeGrafter"/>
</dbReference>
<dbReference type="OrthoDB" id="266334at2759"/>
<dbReference type="GO" id="GO:0012505">
    <property type="term" value="C:endomembrane system"/>
    <property type="evidence" value="ECO:0007669"/>
    <property type="project" value="UniProtKB-SubCell"/>
</dbReference>
<dbReference type="Proteomes" id="UP000243876">
    <property type="component" value="Unassembled WGS sequence"/>
</dbReference>
<keyword evidence="5" id="KW-0175">Coiled coil</keyword>
<feature type="region of interest" description="Disordered" evidence="6">
    <location>
        <begin position="198"/>
        <end position="233"/>
    </location>
</feature>
<dbReference type="AlphaFoldDB" id="A0A0D6EIJ3"/>
<dbReference type="InterPro" id="IPR012919">
    <property type="entry name" value="SUN_dom"/>
</dbReference>
<feature type="region of interest" description="Disordered" evidence="6">
    <location>
        <begin position="20"/>
        <end position="93"/>
    </location>
</feature>
<name>A0A0D6EIJ3_SPOSA</name>
<organism evidence="8 9">
    <name type="scientific">Sporidiobolus salmonicolor</name>
    <name type="common">Yeast-like fungus</name>
    <name type="synonym">Sporobolomyces salmonicolor</name>
    <dbReference type="NCBI Taxonomy" id="5005"/>
    <lineage>
        <taxon>Eukaryota</taxon>
        <taxon>Fungi</taxon>
        <taxon>Dikarya</taxon>
        <taxon>Basidiomycota</taxon>
        <taxon>Pucciniomycotina</taxon>
        <taxon>Microbotryomycetes</taxon>
        <taxon>Sporidiobolales</taxon>
        <taxon>Sporidiobolaceae</taxon>
        <taxon>Sporobolomyces</taxon>
    </lineage>
</organism>
<feature type="region of interest" description="Disordered" evidence="6">
    <location>
        <begin position="480"/>
        <end position="681"/>
    </location>
</feature>